<reference evidence="11 12" key="2">
    <citation type="journal article" date="2003" name="DNA Res.">
        <title>Complete genome structure of Gloeobacter violaceus PCC 7421, a cyanobacterium that lacks thylakoids (supplement).</title>
        <authorList>
            <person name="Nakamura Y."/>
            <person name="Kaneko T."/>
            <person name="Sato S."/>
            <person name="Mimuro M."/>
            <person name="Miyashita H."/>
            <person name="Tsuchiya T."/>
            <person name="Sasamoto S."/>
            <person name="Watanabe A."/>
            <person name="Kawashima K."/>
            <person name="Kishida Y."/>
            <person name="Kiyokawa C."/>
            <person name="Kohara M."/>
            <person name="Matsumoto M."/>
            <person name="Matsuno A."/>
            <person name="Nakazaki N."/>
            <person name="Shimpo S."/>
            <person name="Takeuchi C."/>
            <person name="Yamada M."/>
            <person name="Tabata S."/>
        </authorList>
    </citation>
    <scope>NUCLEOTIDE SEQUENCE [LARGE SCALE GENOMIC DNA]</scope>
    <source>
        <strain evidence="12">ATCC 29082 / PCC 7421</strain>
    </source>
</reference>
<dbReference type="InterPro" id="IPR019591">
    <property type="entry name" value="Mrp/NBP35_ATP-bd"/>
</dbReference>
<dbReference type="EMBL" id="BA000045">
    <property type="protein sequence ID" value="BAC89421.1"/>
    <property type="molecule type" value="Genomic_DNA"/>
</dbReference>
<accession>Q7NKJ7</accession>
<evidence type="ECO:0000256" key="7">
    <source>
        <dbReference type="ARBA" id="ARBA00023004"/>
    </source>
</evidence>
<feature type="binding site" evidence="9">
    <location>
        <begin position="112"/>
        <end position="119"/>
    </location>
    <ligand>
        <name>ATP</name>
        <dbReference type="ChEBI" id="CHEBI:30616"/>
    </ligand>
</feature>
<dbReference type="EnsemblBacteria" id="BAC89421">
    <property type="protein sequence ID" value="BAC89421"/>
    <property type="gene ID" value="BAC89421"/>
</dbReference>
<proteinExistence type="inferred from homology"/>
<evidence type="ECO:0000256" key="9">
    <source>
        <dbReference type="HAMAP-Rule" id="MF_02040"/>
    </source>
</evidence>
<gene>
    <name evidence="11" type="ordered locus">glr1480</name>
</gene>
<dbReference type="PANTHER" id="PTHR42961:SF2">
    <property type="entry name" value="IRON-SULFUR PROTEIN NUBPL"/>
    <property type="match status" value="1"/>
</dbReference>
<comment type="subunit">
    <text evidence="9">Homodimer.</text>
</comment>
<evidence type="ECO:0000256" key="8">
    <source>
        <dbReference type="ARBA" id="ARBA00023014"/>
    </source>
</evidence>
<comment type="similarity">
    <text evidence="2">In the C-terminal section; belongs to the Mrp/NBP35 ATP-binding proteins family.</text>
</comment>
<dbReference type="HOGENOM" id="CLU_024839_0_0_3"/>
<dbReference type="InterPro" id="IPR034904">
    <property type="entry name" value="FSCA_dom_sf"/>
</dbReference>
<dbReference type="Gene3D" id="3.30.300.130">
    <property type="entry name" value="Fe-S cluster assembly (FSCA)"/>
    <property type="match status" value="1"/>
</dbReference>
<dbReference type="PhylomeDB" id="Q7NKJ7"/>
<keyword evidence="8 9" id="KW-0411">Iron-sulfur</keyword>
<dbReference type="GO" id="GO:0016887">
    <property type="term" value="F:ATP hydrolysis activity"/>
    <property type="evidence" value="ECO:0007669"/>
    <property type="project" value="UniProtKB-UniRule"/>
</dbReference>
<dbReference type="PROSITE" id="PS50007">
    <property type="entry name" value="PIPLC_X_DOMAIN"/>
    <property type="match status" value="1"/>
</dbReference>
<dbReference type="PANTHER" id="PTHR42961">
    <property type="entry name" value="IRON-SULFUR PROTEIN NUBPL"/>
    <property type="match status" value="1"/>
</dbReference>
<dbReference type="SUPFAM" id="SSF117916">
    <property type="entry name" value="Fe-S cluster assembly (FSCA) domain-like"/>
    <property type="match status" value="1"/>
</dbReference>
<dbReference type="Pfam" id="PF10609">
    <property type="entry name" value="ParA"/>
    <property type="match status" value="1"/>
</dbReference>
<dbReference type="Gene3D" id="3.40.50.300">
    <property type="entry name" value="P-loop containing nucleotide triphosphate hydrolases"/>
    <property type="match status" value="1"/>
</dbReference>
<dbReference type="OrthoDB" id="9809679at2"/>
<organism evidence="11 12">
    <name type="scientific">Gloeobacter violaceus (strain ATCC 29082 / PCC 7421)</name>
    <dbReference type="NCBI Taxonomy" id="251221"/>
    <lineage>
        <taxon>Bacteria</taxon>
        <taxon>Bacillati</taxon>
        <taxon>Cyanobacteriota</taxon>
        <taxon>Cyanophyceae</taxon>
        <taxon>Gloeobacterales</taxon>
        <taxon>Gloeobacteraceae</taxon>
        <taxon>Gloeobacter</taxon>
    </lineage>
</organism>
<keyword evidence="6 9" id="KW-0067">ATP-binding</keyword>
<name>Q7NKJ7_GLOVI</name>
<comment type="function">
    <text evidence="9">Binds and transfers iron-sulfur (Fe-S) clusters to target apoproteins. Can hydrolyze ATP.</text>
</comment>
<dbReference type="FunFam" id="3.40.50.300:FF:000304">
    <property type="entry name" value="Iron-sulfur cluster carrier protein"/>
    <property type="match status" value="1"/>
</dbReference>
<dbReference type="eggNOG" id="COG0489">
    <property type="taxonomic scope" value="Bacteria"/>
</dbReference>
<feature type="domain" description="MIP18 family-like" evidence="10">
    <location>
        <begin position="12"/>
        <end position="84"/>
    </location>
</feature>
<dbReference type="STRING" id="251221.gene:10758969"/>
<keyword evidence="7 9" id="KW-0408">Iron</keyword>
<evidence type="ECO:0000256" key="4">
    <source>
        <dbReference type="ARBA" id="ARBA00022741"/>
    </source>
</evidence>
<dbReference type="FunCoup" id="Q7NKJ7">
    <property type="interactions" value="316"/>
</dbReference>
<dbReference type="FunFam" id="3.30.300.130:FF:000020">
    <property type="entry name" value="Iron-sulfur cluster carrier protein"/>
    <property type="match status" value="1"/>
</dbReference>
<comment type="similarity">
    <text evidence="1">In the N-terminal section; belongs to the MIP18 family.</text>
</comment>
<evidence type="ECO:0000256" key="5">
    <source>
        <dbReference type="ARBA" id="ARBA00022801"/>
    </source>
</evidence>
<dbReference type="HAMAP" id="MF_02040">
    <property type="entry name" value="Mrp_NBP35"/>
    <property type="match status" value="1"/>
</dbReference>
<keyword evidence="4 9" id="KW-0547">Nucleotide-binding</keyword>
<dbReference type="PATRIC" id="fig|251221.4.peg.1512"/>
<evidence type="ECO:0000256" key="3">
    <source>
        <dbReference type="ARBA" id="ARBA00022723"/>
    </source>
</evidence>
<sequence length="361" mass="38653">MMGTMQRIIQQEEILNVLKPVQDPELRRSLVELGMIRNVDIQGGNVSFTLVLTTPACPLREMIVGDCKKAVFAIDGVQSVEVEVTAETPKAKALPDRQGIPGVKNIIAVSSGKGGVGKTTVSVNVAVSLAQSGAQVGILDADIYGPNVPLMLGLQGQKMPVRHNENGGEIFEPLFNYGVKVVSMGFWVGEDQPLIWRGPMLNSAIRQFLYQVDWGELDYLIIDLPPGTGDAQLTLCQSVPLAGAVIVTTPQTVALLDSRKGLRMFQQLGVPVLGIVENMSYFIPPDAPEKKYDIFSSGGGERTARELGLPLLGMLPLEMPVREGGDRGVPIAMARPDSASAQAFRKLAQVIAGKVSVAALT</sequence>
<dbReference type="InterPro" id="IPR002744">
    <property type="entry name" value="MIP18-like"/>
</dbReference>
<dbReference type="AlphaFoldDB" id="Q7NKJ7"/>
<evidence type="ECO:0000313" key="12">
    <source>
        <dbReference type="Proteomes" id="UP000000557"/>
    </source>
</evidence>
<dbReference type="GO" id="GO:0140663">
    <property type="term" value="F:ATP-dependent FeS chaperone activity"/>
    <property type="evidence" value="ECO:0007669"/>
    <property type="project" value="InterPro"/>
</dbReference>
<dbReference type="Pfam" id="PF01883">
    <property type="entry name" value="FeS_assembly_P"/>
    <property type="match status" value="1"/>
</dbReference>
<dbReference type="SUPFAM" id="SSF52540">
    <property type="entry name" value="P-loop containing nucleoside triphosphate hydrolases"/>
    <property type="match status" value="1"/>
</dbReference>
<dbReference type="InParanoid" id="Q7NKJ7"/>
<dbReference type="GO" id="GO:0046872">
    <property type="term" value="F:metal ion binding"/>
    <property type="evidence" value="ECO:0007669"/>
    <property type="project" value="UniProtKB-KW"/>
</dbReference>
<dbReference type="GO" id="GO:0005524">
    <property type="term" value="F:ATP binding"/>
    <property type="evidence" value="ECO:0007669"/>
    <property type="project" value="UniProtKB-UniRule"/>
</dbReference>
<keyword evidence="5 9" id="KW-0378">Hydrolase</keyword>
<dbReference type="Proteomes" id="UP000000557">
    <property type="component" value="Chromosome"/>
</dbReference>
<evidence type="ECO:0000256" key="1">
    <source>
        <dbReference type="ARBA" id="ARBA00007352"/>
    </source>
</evidence>
<comment type="similarity">
    <text evidence="9">Belongs to the Mrp/NBP35 ATP-binding proteins family.</text>
</comment>
<keyword evidence="12" id="KW-1185">Reference proteome</keyword>
<protein>
    <recommendedName>
        <fullName evidence="9">Iron-sulfur cluster carrier protein</fullName>
    </recommendedName>
</protein>
<keyword evidence="3 9" id="KW-0479">Metal-binding</keyword>
<evidence type="ECO:0000256" key="2">
    <source>
        <dbReference type="ARBA" id="ARBA00008205"/>
    </source>
</evidence>
<dbReference type="InterPro" id="IPR033756">
    <property type="entry name" value="YlxH/NBP35"/>
</dbReference>
<evidence type="ECO:0000313" key="11">
    <source>
        <dbReference type="EMBL" id="BAC89421.1"/>
    </source>
</evidence>
<dbReference type="GO" id="GO:0016226">
    <property type="term" value="P:iron-sulfur cluster assembly"/>
    <property type="evidence" value="ECO:0000318"/>
    <property type="project" value="GO_Central"/>
</dbReference>
<dbReference type="PROSITE" id="PS01215">
    <property type="entry name" value="MRP"/>
    <property type="match status" value="1"/>
</dbReference>
<evidence type="ECO:0000256" key="6">
    <source>
        <dbReference type="ARBA" id="ARBA00022840"/>
    </source>
</evidence>
<evidence type="ECO:0000259" key="10">
    <source>
        <dbReference type="Pfam" id="PF01883"/>
    </source>
</evidence>
<dbReference type="InterPro" id="IPR044304">
    <property type="entry name" value="NUBPL-like"/>
</dbReference>
<dbReference type="InterPro" id="IPR027417">
    <property type="entry name" value="P-loop_NTPase"/>
</dbReference>
<dbReference type="CDD" id="cd02037">
    <property type="entry name" value="Mrp_NBP35"/>
    <property type="match status" value="1"/>
</dbReference>
<dbReference type="KEGG" id="gvi:glr1480"/>
<dbReference type="InterPro" id="IPR000808">
    <property type="entry name" value="Mrp-like_CS"/>
</dbReference>
<reference evidence="11 12" key="1">
    <citation type="journal article" date="2003" name="DNA Res.">
        <title>Complete genome structure of Gloeobacter violaceus PCC 7421, a cyanobacterium that lacks thylakoids.</title>
        <authorList>
            <person name="Nakamura Y."/>
            <person name="Kaneko T."/>
            <person name="Sato S."/>
            <person name="Mimuro M."/>
            <person name="Miyashita H."/>
            <person name="Tsuchiya T."/>
            <person name="Sasamoto S."/>
            <person name="Watanabe A."/>
            <person name="Kawashima K."/>
            <person name="Kishida Y."/>
            <person name="Kiyokawa C."/>
            <person name="Kohara M."/>
            <person name="Matsumoto M."/>
            <person name="Matsuno A."/>
            <person name="Nakazaki N."/>
            <person name="Shimpo S."/>
            <person name="Takeuchi C."/>
            <person name="Yamada M."/>
            <person name="Tabata S."/>
        </authorList>
    </citation>
    <scope>NUCLEOTIDE SEQUENCE [LARGE SCALE GENOMIC DNA]</scope>
    <source>
        <strain evidence="12">ATCC 29082 / PCC 7421</strain>
    </source>
</reference>
<dbReference type="GO" id="GO:0051539">
    <property type="term" value="F:4 iron, 4 sulfur cluster binding"/>
    <property type="evidence" value="ECO:0000318"/>
    <property type="project" value="GO_Central"/>
</dbReference>